<comment type="subcellular location">
    <subcellularLocation>
        <location evidence="1">Cell envelope</location>
    </subcellularLocation>
</comment>
<protein>
    <submittedName>
        <fullName evidence="5">HlyD family secretion protein</fullName>
    </submittedName>
</protein>
<keyword evidence="2 3" id="KW-0175">Coiled coil</keyword>
<dbReference type="AlphaFoldDB" id="A0A5B9W702"/>
<feature type="region of interest" description="Disordered" evidence="4">
    <location>
        <begin position="36"/>
        <end position="86"/>
    </location>
</feature>
<dbReference type="Gene3D" id="2.40.420.20">
    <property type="match status" value="1"/>
</dbReference>
<dbReference type="KEGG" id="agv:OJF2_44660"/>
<dbReference type="RefSeq" id="WP_148595649.1">
    <property type="nucleotide sequence ID" value="NZ_CP042997.1"/>
</dbReference>
<keyword evidence="6" id="KW-1185">Reference proteome</keyword>
<reference evidence="5 6" key="1">
    <citation type="submission" date="2019-08" db="EMBL/GenBank/DDBJ databases">
        <title>Deep-cultivation of Planctomycetes and their phenomic and genomic characterization uncovers novel biology.</title>
        <authorList>
            <person name="Wiegand S."/>
            <person name="Jogler M."/>
            <person name="Boedeker C."/>
            <person name="Pinto D."/>
            <person name="Vollmers J."/>
            <person name="Rivas-Marin E."/>
            <person name="Kohn T."/>
            <person name="Peeters S.H."/>
            <person name="Heuer A."/>
            <person name="Rast P."/>
            <person name="Oberbeckmann S."/>
            <person name="Bunk B."/>
            <person name="Jeske O."/>
            <person name="Meyerdierks A."/>
            <person name="Storesund J.E."/>
            <person name="Kallscheuer N."/>
            <person name="Luecker S."/>
            <person name="Lage O.M."/>
            <person name="Pohl T."/>
            <person name="Merkel B.J."/>
            <person name="Hornburger P."/>
            <person name="Mueller R.-W."/>
            <person name="Bruemmer F."/>
            <person name="Labrenz M."/>
            <person name="Spormann A.M."/>
            <person name="Op den Camp H."/>
            <person name="Overmann J."/>
            <person name="Amann R."/>
            <person name="Jetten M.S.M."/>
            <person name="Mascher T."/>
            <person name="Medema M.H."/>
            <person name="Devos D.P."/>
            <person name="Kaster A.-K."/>
            <person name="Ovreas L."/>
            <person name="Rohde M."/>
            <person name="Galperin M.Y."/>
            <person name="Jogler C."/>
        </authorList>
    </citation>
    <scope>NUCLEOTIDE SEQUENCE [LARGE SCALE GENOMIC DNA]</scope>
    <source>
        <strain evidence="5 6">OJF2</strain>
    </source>
</reference>
<dbReference type="PANTHER" id="PTHR32347:SF14">
    <property type="entry name" value="EFFLUX SYSTEM COMPONENT YKNX-RELATED"/>
    <property type="match status" value="1"/>
</dbReference>
<evidence type="ECO:0000313" key="6">
    <source>
        <dbReference type="Proteomes" id="UP000324233"/>
    </source>
</evidence>
<name>A0A5B9W702_9BACT</name>
<evidence type="ECO:0000256" key="3">
    <source>
        <dbReference type="SAM" id="Coils"/>
    </source>
</evidence>
<evidence type="ECO:0000256" key="1">
    <source>
        <dbReference type="ARBA" id="ARBA00004196"/>
    </source>
</evidence>
<evidence type="ECO:0000256" key="4">
    <source>
        <dbReference type="SAM" id="MobiDB-lite"/>
    </source>
</evidence>
<organism evidence="5 6">
    <name type="scientific">Aquisphaera giovannonii</name>
    <dbReference type="NCBI Taxonomy" id="406548"/>
    <lineage>
        <taxon>Bacteria</taxon>
        <taxon>Pseudomonadati</taxon>
        <taxon>Planctomycetota</taxon>
        <taxon>Planctomycetia</taxon>
        <taxon>Isosphaerales</taxon>
        <taxon>Isosphaeraceae</taxon>
        <taxon>Aquisphaera</taxon>
    </lineage>
</organism>
<dbReference type="GO" id="GO:0030313">
    <property type="term" value="C:cell envelope"/>
    <property type="evidence" value="ECO:0007669"/>
    <property type="project" value="UniProtKB-SubCell"/>
</dbReference>
<accession>A0A5B9W702</accession>
<dbReference type="Proteomes" id="UP000324233">
    <property type="component" value="Chromosome"/>
</dbReference>
<dbReference type="OrthoDB" id="243506at2"/>
<feature type="coiled-coil region" evidence="3">
    <location>
        <begin position="186"/>
        <end position="239"/>
    </location>
</feature>
<dbReference type="InterPro" id="IPR050465">
    <property type="entry name" value="UPF0194_transport"/>
</dbReference>
<evidence type="ECO:0000256" key="2">
    <source>
        <dbReference type="ARBA" id="ARBA00023054"/>
    </source>
</evidence>
<dbReference type="EMBL" id="CP042997">
    <property type="protein sequence ID" value="QEH35909.1"/>
    <property type="molecule type" value="Genomic_DNA"/>
</dbReference>
<proteinExistence type="predicted"/>
<feature type="coiled-coil region" evidence="3">
    <location>
        <begin position="312"/>
        <end position="339"/>
    </location>
</feature>
<sequence length="541" mass="58385">MKAMARGILVVRTFWLTAALVVAGGVAESVAQEPLPGRLGEITDSPPLLKLERKPEAPGPQAAAPKPESQAAPKADATKPKADAPATVKVEKGTFRVDVSVPAVFEPVKAVEVSISPKAWAQPMMVERAAGLGTAVKRGDILVDIDREKIDKAIQDAEVDLAAGELALKHAAEELPILEKLLPLDLAAAERTKAQADEDLARFLEIDRPQAEKMAAFSLKSATESLEYSREELRQLEKMYRSKDLTEETEEIILRRTRFQVESAEVYLKSAQLQSEATLKIQLPRQEIAAREAAARQALEIQRARTGLPLTLNQKRQALAKLQHDHARAAEKLADLRRDRDAMSVHAPADGLVYYGREERGAWPQAAALASKLRKGGTLAADEVFITIVAPRPLVAVASVEEKELRHLAGRADLKGLAVPTIDPALASPAHLVSLTPVPREAGKFDIVADVELGPEAALIKPGMACTLKFTTYRARDALSLPSSSVFEEEADDGSPVQVVYRPGPDGKPSRQVVKAGKVHGGRTEILSGLRQGDEVLAAKP</sequence>
<evidence type="ECO:0000313" key="5">
    <source>
        <dbReference type="EMBL" id="QEH35909.1"/>
    </source>
</evidence>
<dbReference type="PANTHER" id="PTHR32347">
    <property type="entry name" value="EFFLUX SYSTEM COMPONENT YKNX-RELATED"/>
    <property type="match status" value="1"/>
</dbReference>
<gene>
    <name evidence="5" type="ORF">OJF2_44660</name>
</gene>